<feature type="compositionally biased region" description="Low complexity" evidence="1">
    <location>
        <begin position="15"/>
        <end position="34"/>
    </location>
</feature>
<feature type="compositionally biased region" description="Basic and acidic residues" evidence="1">
    <location>
        <begin position="1"/>
        <end position="10"/>
    </location>
</feature>
<gene>
    <name evidence="2" type="ORF">PVL29_015728</name>
</gene>
<organism evidence="2 3">
    <name type="scientific">Vitis rotundifolia</name>
    <name type="common">Muscadine grape</name>
    <dbReference type="NCBI Taxonomy" id="103349"/>
    <lineage>
        <taxon>Eukaryota</taxon>
        <taxon>Viridiplantae</taxon>
        <taxon>Streptophyta</taxon>
        <taxon>Embryophyta</taxon>
        <taxon>Tracheophyta</taxon>
        <taxon>Spermatophyta</taxon>
        <taxon>Magnoliopsida</taxon>
        <taxon>eudicotyledons</taxon>
        <taxon>Gunneridae</taxon>
        <taxon>Pentapetalae</taxon>
        <taxon>rosids</taxon>
        <taxon>Vitales</taxon>
        <taxon>Vitaceae</taxon>
        <taxon>Viteae</taxon>
        <taxon>Vitis</taxon>
    </lineage>
</organism>
<evidence type="ECO:0000313" key="2">
    <source>
        <dbReference type="EMBL" id="KAJ9686988.1"/>
    </source>
</evidence>
<dbReference type="AlphaFoldDB" id="A0AA38ZDF3"/>
<evidence type="ECO:0000256" key="1">
    <source>
        <dbReference type="SAM" id="MobiDB-lite"/>
    </source>
</evidence>
<accession>A0AA38ZDF3</accession>
<feature type="region of interest" description="Disordered" evidence="1">
    <location>
        <begin position="78"/>
        <end position="99"/>
    </location>
</feature>
<comment type="caution">
    <text evidence="2">The sequence shown here is derived from an EMBL/GenBank/DDBJ whole genome shotgun (WGS) entry which is preliminary data.</text>
</comment>
<reference evidence="2 3" key="1">
    <citation type="journal article" date="2023" name="BMC Biotechnol.">
        <title>Vitis rotundifolia cv Carlos genome sequencing.</title>
        <authorList>
            <person name="Huff M."/>
            <person name="Hulse-Kemp A."/>
            <person name="Scheffler B."/>
            <person name="Youngblood R."/>
            <person name="Simpson S."/>
            <person name="Babiker E."/>
            <person name="Staton M."/>
        </authorList>
    </citation>
    <scope>NUCLEOTIDE SEQUENCE [LARGE SCALE GENOMIC DNA]</scope>
    <source>
        <tissue evidence="2">Leaf</tissue>
    </source>
</reference>
<dbReference type="EMBL" id="JARBHA010000012">
    <property type="protein sequence ID" value="KAJ9686988.1"/>
    <property type="molecule type" value="Genomic_DNA"/>
</dbReference>
<evidence type="ECO:0000313" key="3">
    <source>
        <dbReference type="Proteomes" id="UP001168098"/>
    </source>
</evidence>
<feature type="region of interest" description="Disordered" evidence="1">
    <location>
        <begin position="1"/>
        <end position="39"/>
    </location>
</feature>
<sequence>MARPVQKERTLLLTSPSSSSASSSSSSSPFSSSSDELEVRVGRLMPPVICDEEEEENGMASNLRVKFRERQRKLLFESITVSPSHSKKACPKPTPNPLS</sequence>
<keyword evidence="3" id="KW-1185">Reference proteome</keyword>
<name>A0AA38ZDF3_VITRO</name>
<dbReference type="Proteomes" id="UP001168098">
    <property type="component" value="Unassembled WGS sequence"/>
</dbReference>
<protein>
    <submittedName>
        <fullName evidence="2">Uncharacterized protein</fullName>
    </submittedName>
</protein>
<proteinExistence type="predicted"/>